<dbReference type="PROSITE" id="PS00211">
    <property type="entry name" value="ABC_TRANSPORTER_1"/>
    <property type="match status" value="2"/>
</dbReference>
<keyword evidence="6 13" id="KW-0067">ATP-binding</keyword>
<feature type="transmembrane region" description="Helical" evidence="10">
    <location>
        <begin position="246"/>
        <end position="271"/>
    </location>
</feature>
<evidence type="ECO:0000256" key="6">
    <source>
        <dbReference type="ARBA" id="ARBA00022840"/>
    </source>
</evidence>
<feature type="domain" description="ABC transporter" evidence="11">
    <location>
        <begin position="1002"/>
        <end position="1237"/>
    </location>
</feature>
<dbReference type="RefSeq" id="WP_079179530.1">
    <property type="nucleotide sequence ID" value="NZ_CP109381.1"/>
</dbReference>
<evidence type="ECO:0000313" key="14">
    <source>
        <dbReference type="Proteomes" id="UP000181909"/>
    </source>
</evidence>
<dbReference type="InterPro" id="IPR036640">
    <property type="entry name" value="ABC1_TM_sf"/>
</dbReference>
<dbReference type="InterPro" id="IPR003593">
    <property type="entry name" value="AAA+_ATPase"/>
</dbReference>
<evidence type="ECO:0000256" key="8">
    <source>
        <dbReference type="ARBA" id="ARBA00023136"/>
    </source>
</evidence>
<reference evidence="13 14" key="1">
    <citation type="submission" date="2016-11" db="EMBL/GenBank/DDBJ databases">
        <authorList>
            <person name="Jaros S."/>
            <person name="Januszkiewicz K."/>
            <person name="Wedrychowicz H."/>
        </authorList>
    </citation>
    <scope>NUCLEOTIDE SEQUENCE [LARGE SCALE GENOMIC DNA]</scope>
    <source>
        <strain evidence="13 14">OK807</strain>
    </source>
</reference>
<evidence type="ECO:0000313" key="13">
    <source>
        <dbReference type="EMBL" id="SFY07277.1"/>
    </source>
</evidence>
<dbReference type="FunFam" id="3.40.50.300:FF:000299">
    <property type="entry name" value="ABC transporter ATP-binding protein/permease"/>
    <property type="match status" value="1"/>
</dbReference>
<dbReference type="SUPFAM" id="SSF52540">
    <property type="entry name" value="P-loop containing nucleoside triphosphate hydrolases"/>
    <property type="match status" value="2"/>
</dbReference>
<feature type="domain" description="ABC transmembrane type-1" evidence="12">
    <location>
        <begin position="667"/>
        <end position="956"/>
    </location>
</feature>
<proteinExistence type="inferred from homology"/>
<evidence type="ECO:0000256" key="1">
    <source>
        <dbReference type="ARBA" id="ARBA00004651"/>
    </source>
</evidence>
<keyword evidence="4 10" id="KW-0812">Transmembrane</keyword>
<evidence type="ECO:0000256" key="9">
    <source>
        <dbReference type="ARBA" id="ARBA00061644"/>
    </source>
</evidence>
<evidence type="ECO:0000256" key="5">
    <source>
        <dbReference type="ARBA" id="ARBA00022741"/>
    </source>
</evidence>
<keyword evidence="2" id="KW-0813">Transport</keyword>
<feature type="transmembrane region" description="Helical" evidence="10">
    <location>
        <begin position="699"/>
        <end position="719"/>
    </location>
</feature>
<dbReference type="GO" id="GO:0034040">
    <property type="term" value="F:ATPase-coupled lipid transmembrane transporter activity"/>
    <property type="evidence" value="ECO:0007669"/>
    <property type="project" value="TreeGrafter"/>
</dbReference>
<feature type="transmembrane region" description="Helical" evidence="10">
    <location>
        <begin position="805"/>
        <end position="823"/>
    </location>
</feature>
<dbReference type="PROSITE" id="PS50893">
    <property type="entry name" value="ABC_TRANSPORTER_2"/>
    <property type="match status" value="2"/>
</dbReference>
<dbReference type="Gene3D" id="3.40.50.300">
    <property type="entry name" value="P-loop containing nucleotide triphosphate hydrolases"/>
    <property type="match status" value="2"/>
</dbReference>
<dbReference type="GO" id="GO:0140359">
    <property type="term" value="F:ABC-type transporter activity"/>
    <property type="evidence" value="ECO:0007669"/>
    <property type="project" value="InterPro"/>
</dbReference>
<dbReference type="CDD" id="cd03228">
    <property type="entry name" value="ABCC_MRP_Like"/>
    <property type="match status" value="1"/>
</dbReference>
<dbReference type="GO" id="GO:0005886">
    <property type="term" value="C:plasma membrane"/>
    <property type="evidence" value="ECO:0007669"/>
    <property type="project" value="UniProtKB-SubCell"/>
</dbReference>
<dbReference type="CDD" id="cd18543">
    <property type="entry name" value="ABC_6TM_Rv0194_D1_like"/>
    <property type="match status" value="1"/>
</dbReference>
<feature type="transmembrane region" description="Helical" evidence="10">
    <location>
        <begin position="775"/>
        <end position="799"/>
    </location>
</feature>
<feature type="transmembrane region" description="Helical" evidence="10">
    <location>
        <begin position="25"/>
        <end position="47"/>
    </location>
</feature>
<keyword evidence="7 10" id="KW-1133">Transmembrane helix</keyword>
<dbReference type="Pfam" id="PF00005">
    <property type="entry name" value="ABC_tran"/>
    <property type="match status" value="2"/>
</dbReference>
<dbReference type="GO" id="GO:0016887">
    <property type="term" value="F:ATP hydrolysis activity"/>
    <property type="evidence" value="ECO:0007669"/>
    <property type="project" value="InterPro"/>
</dbReference>
<feature type="transmembrane region" description="Helical" evidence="10">
    <location>
        <begin position="134"/>
        <end position="155"/>
    </location>
</feature>
<sequence length="1253" mass="131085">MRTELRASPSWTTRLIVSWAAERRAALCAVVLALVGAGIDLATPLVVGSVVDGLATGRAVARCALVLLMVAAVLRFVVQFGQRATASRLATRVQHELRVALLSSLCRYSGEQQDALRRGEVVSRSITDLQVIQSLLALAPQAAAAVCHVTVQIVIMFVLSPVLALATLVTVPLAGVLVVRSRRRIHAATWLSQQAAADLTSFTGEAIAGLPVTKVFQREELIENRFRSLASALFGRRRRVARLNSVFTPVLITLPQFALVLVIGVGGTMTLRGDIGVGTFVVFATYLLTMTGLVRLLAGVVSAIALARSSADRIHAIIDSGGHEPDTVGDGSRTGRGGGLGGGLGVVLSDVGLRLGPKARDVLRGMSLTVAPGECLGVAGRAGSGKSVLGLLLQGQYRHSSGQVELVDRAGGSRAAAPGDPDAVLVTQEPFLFSGTIRDNILLGREFRGDRYASAVADAAVDTMLDRMPDGDRTHAGEGGARLSGGERQRIALARALYNSPGLLVLDDATSALDTLTEARVLDALRRRLRGGCTVVVTGRRRVVLSLADRIAVVEGGRVVEHGGAADLMEHSVRLKALMGEETGTPTLGADEIAGSGRGACEVPSANGGQGRARAGNQKDSAAALGAYAARLPAVVDKPAESDLRSGRRDGPFGFGEALRPVRLPALAAVVCIGVEVVTAVTLPAVARAVLGRSAEGDATAVGALFALGLAVTAVSWAAGWGTIRTTTQVCDRVLFAVRLRCFRHIQRLPLPYVDRVRSGGLLTRMTADIDSLSAFVQTGLLSLVVNLLLVLGVGLVVVWIAPGYWLVLAGAGGVVLAGAAVFQRVVSRSYPRARELLAAVNADLHEKAHGIRTAQIFRCTGRIVAQFAEKSAAYRDERQVGQRAVAWFFPLVALTIDMALICVLLPATADGLPRAGVSDSGTATDSGTVTALILYLSMLYYPIQQIATVYDSAQQARVGVRRVNGLLSEPAEEPVGEAADKAVGEAVGGAPAGASRVGADIRFDRVGFKYREDAPYSLLDVVLDIPPGASLAVVGPTGAGKSTIIKLLARFYRPQRGAIRVGGVDVDTIPLRDYRLRTAIVPQEAHLFSGSVGENIAFGRPGASPAEIMEIVRSFGVSELIDSLPGGLDYDIGPRGSALSAGQRQVVAVLRALVSCPELLLLDEATGALDLESERSVVNALRGDRSGRKTVLVAHRLATAAQADVIAVVERGRLLEVGGHESLLGSGGLYAQLWAASGHDGATIDRGRGGRA</sequence>
<dbReference type="Gene3D" id="1.20.1560.10">
    <property type="entry name" value="ABC transporter type 1, transmembrane domain"/>
    <property type="match status" value="2"/>
</dbReference>
<feature type="transmembrane region" description="Helical" evidence="10">
    <location>
        <begin position="885"/>
        <end position="907"/>
    </location>
</feature>
<dbReference type="SMART" id="SM00382">
    <property type="entry name" value="AAA"/>
    <property type="match status" value="2"/>
</dbReference>
<feature type="domain" description="ABC transporter" evidence="11">
    <location>
        <begin position="346"/>
        <end position="581"/>
    </location>
</feature>
<dbReference type="InterPro" id="IPR017871">
    <property type="entry name" value="ABC_transporter-like_CS"/>
</dbReference>
<dbReference type="PANTHER" id="PTHR24221:SF629">
    <property type="entry name" value="MULTIDRUG EFFLUX ATP-BINDING_PERMEASE PROTEIN RV0194"/>
    <property type="match status" value="1"/>
</dbReference>
<evidence type="ECO:0000259" key="12">
    <source>
        <dbReference type="PROSITE" id="PS50929"/>
    </source>
</evidence>
<evidence type="ECO:0000256" key="3">
    <source>
        <dbReference type="ARBA" id="ARBA00022475"/>
    </source>
</evidence>
<dbReference type="AlphaFoldDB" id="A0A1K2CAQ0"/>
<dbReference type="InterPro" id="IPR011527">
    <property type="entry name" value="ABC1_TM_dom"/>
</dbReference>
<evidence type="ECO:0000259" key="11">
    <source>
        <dbReference type="PROSITE" id="PS50893"/>
    </source>
</evidence>
<feature type="domain" description="ABC transmembrane type-1" evidence="12">
    <location>
        <begin position="29"/>
        <end position="306"/>
    </location>
</feature>
<dbReference type="Proteomes" id="UP000181909">
    <property type="component" value="Unassembled WGS sequence"/>
</dbReference>
<dbReference type="InterPro" id="IPR003439">
    <property type="entry name" value="ABC_transporter-like_ATP-bd"/>
</dbReference>
<name>A0A1K2CAQ0_STRAR</name>
<accession>A0A1K2CAQ0</accession>
<gene>
    <name evidence="13" type="ORF">SAMN02787144_1010135</name>
</gene>
<dbReference type="GO" id="GO:0005524">
    <property type="term" value="F:ATP binding"/>
    <property type="evidence" value="ECO:0007669"/>
    <property type="project" value="UniProtKB-KW"/>
</dbReference>
<keyword evidence="8 10" id="KW-0472">Membrane</keyword>
<comment type="subcellular location">
    <subcellularLocation>
        <location evidence="1">Cell membrane</location>
        <topology evidence="1">Multi-pass membrane protein</topology>
    </subcellularLocation>
</comment>
<feature type="transmembrane region" description="Helical" evidence="10">
    <location>
        <begin position="59"/>
        <end position="78"/>
    </location>
</feature>
<organism evidence="13 14">
    <name type="scientific">Streptomyces atratus</name>
    <dbReference type="NCBI Taxonomy" id="1893"/>
    <lineage>
        <taxon>Bacteria</taxon>
        <taxon>Bacillati</taxon>
        <taxon>Actinomycetota</taxon>
        <taxon>Actinomycetes</taxon>
        <taxon>Kitasatosporales</taxon>
        <taxon>Streptomycetaceae</taxon>
        <taxon>Streptomyces</taxon>
    </lineage>
</organism>
<evidence type="ECO:0000256" key="10">
    <source>
        <dbReference type="SAM" id="Phobius"/>
    </source>
</evidence>
<evidence type="ECO:0000256" key="7">
    <source>
        <dbReference type="ARBA" id="ARBA00022989"/>
    </source>
</evidence>
<dbReference type="PANTHER" id="PTHR24221">
    <property type="entry name" value="ATP-BINDING CASSETTE SUB-FAMILY B"/>
    <property type="match status" value="1"/>
</dbReference>
<comment type="similarity">
    <text evidence="9">Belongs to the ABC transporter superfamily. Lipid exporter (TC 3.A.1.106) family.</text>
</comment>
<dbReference type="InterPro" id="IPR027417">
    <property type="entry name" value="P-loop_NTPase"/>
</dbReference>
<feature type="transmembrane region" description="Helical" evidence="10">
    <location>
        <begin position="283"/>
        <end position="307"/>
    </location>
</feature>
<feature type="transmembrane region" description="Helical" evidence="10">
    <location>
        <begin position="161"/>
        <end position="179"/>
    </location>
</feature>
<evidence type="ECO:0000256" key="4">
    <source>
        <dbReference type="ARBA" id="ARBA00022692"/>
    </source>
</evidence>
<dbReference type="EMBL" id="FPJO01000010">
    <property type="protein sequence ID" value="SFY07277.1"/>
    <property type="molecule type" value="Genomic_DNA"/>
</dbReference>
<dbReference type="STRING" id="1893.SAMN02787144_1010135"/>
<dbReference type="PROSITE" id="PS50929">
    <property type="entry name" value="ABC_TM1F"/>
    <property type="match status" value="2"/>
</dbReference>
<keyword evidence="5" id="KW-0547">Nucleotide-binding</keyword>
<feature type="transmembrane region" description="Helical" evidence="10">
    <location>
        <begin position="666"/>
        <end position="687"/>
    </location>
</feature>
<dbReference type="SUPFAM" id="SSF90123">
    <property type="entry name" value="ABC transporter transmembrane region"/>
    <property type="match status" value="2"/>
</dbReference>
<keyword evidence="3" id="KW-1003">Cell membrane</keyword>
<evidence type="ECO:0000256" key="2">
    <source>
        <dbReference type="ARBA" id="ARBA00022448"/>
    </source>
</evidence>
<dbReference type="Pfam" id="PF00664">
    <property type="entry name" value="ABC_membrane"/>
    <property type="match status" value="2"/>
</dbReference>
<protein>
    <submittedName>
        <fullName evidence="13">ATP-binding cassette, subfamily B</fullName>
    </submittedName>
</protein>
<dbReference type="InterPro" id="IPR039421">
    <property type="entry name" value="Type_1_exporter"/>
</dbReference>